<organism evidence="1 2">
    <name type="scientific">candidate division WWE3 bacterium RIFOXYC1_FULL_39_7</name>
    <dbReference type="NCBI Taxonomy" id="1802643"/>
    <lineage>
        <taxon>Bacteria</taxon>
        <taxon>Katanobacteria</taxon>
    </lineage>
</organism>
<evidence type="ECO:0000313" key="1">
    <source>
        <dbReference type="EMBL" id="OGC70344.1"/>
    </source>
</evidence>
<proteinExistence type="predicted"/>
<evidence type="ECO:0000313" key="2">
    <source>
        <dbReference type="Proteomes" id="UP000179113"/>
    </source>
</evidence>
<protein>
    <submittedName>
        <fullName evidence="1">Uncharacterized protein</fullName>
    </submittedName>
</protein>
<accession>A0A1F4WLN9</accession>
<sequence>MAWEQGITGGHDFFALCASLGGFGPIQFMSHARVFEVRIKSLTQQEGELEGTSFNITGTAKDLTSGRLYNLDPRSWYNTETQMGHFIMTPVFEPTS</sequence>
<comment type="caution">
    <text evidence="1">The sequence shown here is derived from an EMBL/GenBank/DDBJ whole genome shotgun (WGS) entry which is preliminary data.</text>
</comment>
<reference evidence="1 2" key="1">
    <citation type="journal article" date="2016" name="Nat. Commun.">
        <title>Thousands of microbial genomes shed light on interconnected biogeochemical processes in an aquifer system.</title>
        <authorList>
            <person name="Anantharaman K."/>
            <person name="Brown C.T."/>
            <person name="Hug L.A."/>
            <person name="Sharon I."/>
            <person name="Castelle C.J."/>
            <person name="Probst A.J."/>
            <person name="Thomas B.C."/>
            <person name="Singh A."/>
            <person name="Wilkins M.J."/>
            <person name="Karaoz U."/>
            <person name="Brodie E.L."/>
            <person name="Williams K.H."/>
            <person name="Hubbard S.S."/>
            <person name="Banfield J.F."/>
        </authorList>
    </citation>
    <scope>NUCLEOTIDE SEQUENCE [LARGE SCALE GENOMIC DNA]</scope>
</reference>
<dbReference type="AlphaFoldDB" id="A0A1F4WLN9"/>
<dbReference type="EMBL" id="MEWA01000007">
    <property type="protein sequence ID" value="OGC70344.1"/>
    <property type="molecule type" value="Genomic_DNA"/>
</dbReference>
<gene>
    <name evidence="1" type="ORF">A2415_04330</name>
</gene>
<dbReference type="Proteomes" id="UP000179113">
    <property type="component" value="Unassembled WGS sequence"/>
</dbReference>
<name>A0A1F4WLN9_UNCKA</name>